<evidence type="ECO:0000313" key="3">
    <source>
        <dbReference type="Proteomes" id="UP000035088"/>
    </source>
</evidence>
<feature type="chain" id="PRO_5003495232" evidence="1">
    <location>
        <begin position="34"/>
        <end position="140"/>
    </location>
</feature>
<name>G7GYN7_9ACTN</name>
<evidence type="ECO:0000256" key="1">
    <source>
        <dbReference type="SAM" id="SignalP"/>
    </source>
</evidence>
<proteinExistence type="predicted"/>
<dbReference type="STRING" id="1073574.GOARA_016_00160"/>
<dbReference type="RefSeq" id="WP_007320789.1">
    <property type="nucleotide sequence ID" value="NZ_BAEE01000016.1"/>
</dbReference>
<keyword evidence="1" id="KW-0732">Signal</keyword>
<protein>
    <submittedName>
        <fullName evidence="2">Uncharacterized protein</fullName>
    </submittedName>
</protein>
<organism evidence="2 3">
    <name type="scientific">Gordonia araii NBRC 100433</name>
    <dbReference type="NCBI Taxonomy" id="1073574"/>
    <lineage>
        <taxon>Bacteria</taxon>
        <taxon>Bacillati</taxon>
        <taxon>Actinomycetota</taxon>
        <taxon>Actinomycetes</taxon>
        <taxon>Mycobacteriales</taxon>
        <taxon>Gordoniaceae</taxon>
        <taxon>Gordonia</taxon>
    </lineage>
</organism>
<dbReference type="EMBL" id="BAEE01000016">
    <property type="protein sequence ID" value="GAB08712.1"/>
    <property type="molecule type" value="Genomic_DNA"/>
</dbReference>
<evidence type="ECO:0000313" key="2">
    <source>
        <dbReference type="EMBL" id="GAB08712.1"/>
    </source>
</evidence>
<dbReference type="OrthoDB" id="4381297at2"/>
<feature type="signal peptide" evidence="1">
    <location>
        <begin position="1"/>
        <end position="33"/>
    </location>
</feature>
<sequence>MTAHLHPLRPSARRLLPLIVLSVIGTTAPSVVAAPSPSSTVAAGSRVAITFVADRRDNGPAAWFDSLGRQREQARTVLSSFSTAQQLWSSTLVYTSQQPVRLTASFTTGGAFARCVITVDDEVRDTRTTVATRGRVTCAP</sequence>
<reference evidence="2 3" key="1">
    <citation type="submission" date="2011-11" db="EMBL/GenBank/DDBJ databases">
        <title>Whole genome shotgun sequence of Gordonia araii NBRC 100433.</title>
        <authorList>
            <person name="Yoshida Y."/>
            <person name="Hosoyama A."/>
            <person name="Tsuchikane K."/>
            <person name="Katsumata H."/>
            <person name="Yamazaki S."/>
            <person name="Fujita N."/>
        </authorList>
    </citation>
    <scope>NUCLEOTIDE SEQUENCE [LARGE SCALE GENOMIC DNA]</scope>
    <source>
        <strain evidence="2 3">NBRC 100433</strain>
    </source>
</reference>
<keyword evidence="3" id="KW-1185">Reference proteome</keyword>
<gene>
    <name evidence="2" type="ORF">GOARA_016_00160</name>
</gene>
<comment type="caution">
    <text evidence="2">The sequence shown here is derived from an EMBL/GenBank/DDBJ whole genome shotgun (WGS) entry which is preliminary data.</text>
</comment>
<dbReference type="AlphaFoldDB" id="G7GYN7"/>
<dbReference type="Proteomes" id="UP000035088">
    <property type="component" value="Unassembled WGS sequence"/>
</dbReference>
<accession>G7GYN7</accession>